<organism evidence="3 4">
    <name type="scientific">Actinacidiphila oryziradicis</name>
    <dbReference type="NCBI Taxonomy" id="2571141"/>
    <lineage>
        <taxon>Bacteria</taxon>
        <taxon>Bacillati</taxon>
        <taxon>Actinomycetota</taxon>
        <taxon>Actinomycetes</taxon>
        <taxon>Kitasatosporales</taxon>
        <taxon>Streptomycetaceae</taxon>
        <taxon>Actinacidiphila</taxon>
    </lineage>
</organism>
<dbReference type="Proteomes" id="UP000305778">
    <property type="component" value="Unassembled WGS sequence"/>
</dbReference>
<dbReference type="Gene3D" id="1.10.260.40">
    <property type="entry name" value="lambda repressor-like DNA-binding domains"/>
    <property type="match status" value="1"/>
</dbReference>
<evidence type="ECO:0000256" key="1">
    <source>
        <dbReference type="SAM" id="MobiDB-lite"/>
    </source>
</evidence>
<dbReference type="CDD" id="cd00093">
    <property type="entry name" value="HTH_XRE"/>
    <property type="match status" value="1"/>
</dbReference>
<dbReference type="PANTHER" id="PTHR35010:SF2">
    <property type="entry name" value="BLL4672 PROTEIN"/>
    <property type="match status" value="1"/>
</dbReference>
<feature type="compositionally biased region" description="Basic and acidic residues" evidence="1">
    <location>
        <begin position="84"/>
        <end position="93"/>
    </location>
</feature>
<evidence type="ECO:0000313" key="4">
    <source>
        <dbReference type="Proteomes" id="UP000305778"/>
    </source>
</evidence>
<dbReference type="GO" id="GO:0003677">
    <property type="term" value="F:DNA binding"/>
    <property type="evidence" value="ECO:0007669"/>
    <property type="project" value="InterPro"/>
</dbReference>
<keyword evidence="4" id="KW-1185">Reference proteome</keyword>
<dbReference type="OrthoDB" id="4330807at2"/>
<dbReference type="PROSITE" id="PS50943">
    <property type="entry name" value="HTH_CROC1"/>
    <property type="match status" value="1"/>
</dbReference>
<gene>
    <name evidence="3" type="ORF">FCI23_10500</name>
</gene>
<evidence type="ECO:0000313" key="3">
    <source>
        <dbReference type="EMBL" id="TKA11751.1"/>
    </source>
</evidence>
<feature type="domain" description="HTH cro/C1-type" evidence="2">
    <location>
        <begin position="21"/>
        <end position="73"/>
    </location>
</feature>
<dbReference type="SMART" id="SM00530">
    <property type="entry name" value="HTH_XRE"/>
    <property type="match status" value="1"/>
</dbReference>
<comment type="caution">
    <text evidence="3">The sequence shown here is derived from an EMBL/GenBank/DDBJ whole genome shotgun (WGS) entry which is preliminary data.</text>
</comment>
<dbReference type="Pfam" id="PF13560">
    <property type="entry name" value="HTH_31"/>
    <property type="match status" value="1"/>
</dbReference>
<dbReference type="RefSeq" id="WP_136723211.1">
    <property type="nucleotide sequence ID" value="NZ_SUMC01000007.1"/>
</dbReference>
<dbReference type="EMBL" id="SUMC01000007">
    <property type="protein sequence ID" value="TKA11751.1"/>
    <property type="molecule type" value="Genomic_DNA"/>
</dbReference>
<reference evidence="3 4" key="1">
    <citation type="submission" date="2019-04" db="EMBL/GenBank/DDBJ databases">
        <title>Streptomyces oryziradicis sp. nov., a novel actinomycete isolated from rhizosphere soil of rice (Oryza sativa L.).</title>
        <authorList>
            <person name="Li C."/>
        </authorList>
    </citation>
    <scope>NUCLEOTIDE SEQUENCE [LARGE SCALE GENOMIC DNA]</scope>
    <source>
        <strain evidence="3 4">NEAU-C40</strain>
    </source>
</reference>
<name>A0A4U0STH8_9ACTN</name>
<evidence type="ECO:0000259" key="2">
    <source>
        <dbReference type="PROSITE" id="PS50943"/>
    </source>
</evidence>
<feature type="region of interest" description="Disordered" evidence="1">
    <location>
        <begin position="84"/>
        <end position="110"/>
    </location>
</feature>
<dbReference type="AlphaFoldDB" id="A0A4U0STH8"/>
<sequence>MPAEIRMPRTPPPELGVMLGAARMRAGYRLREAARLAGIGHEYLLRLETGQRTPSRSVATVLADVLELDDAERAELLALALADAGRDHPDRRVPGSPIGNRAGVHRHHPD</sequence>
<protein>
    <submittedName>
        <fullName evidence="3">Helix-turn-helix domain-containing protein</fullName>
    </submittedName>
</protein>
<dbReference type="InterPro" id="IPR010982">
    <property type="entry name" value="Lambda_DNA-bd_dom_sf"/>
</dbReference>
<accession>A0A4U0STH8</accession>
<proteinExistence type="predicted"/>
<dbReference type="InterPro" id="IPR001387">
    <property type="entry name" value="Cro/C1-type_HTH"/>
</dbReference>
<dbReference type="SUPFAM" id="SSF47413">
    <property type="entry name" value="lambda repressor-like DNA-binding domains"/>
    <property type="match status" value="1"/>
</dbReference>
<dbReference type="PANTHER" id="PTHR35010">
    <property type="entry name" value="BLL4672 PROTEIN-RELATED"/>
    <property type="match status" value="1"/>
</dbReference>